<dbReference type="EMBL" id="JAYGHK010000010">
    <property type="protein sequence ID" value="MEA5607408.1"/>
    <property type="molecule type" value="Genomic_DNA"/>
</dbReference>
<evidence type="ECO:0000313" key="5">
    <source>
        <dbReference type="Proteomes" id="UP001303285"/>
    </source>
</evidence>
<gene>
    <name evidence="4" type="ORF">VB695_04820</name>
</gene>
<evidence type="ECO:0000259" key="3">
    <source>
        <dbReference type="Pfam" id="PF20028"/>
    </source>
</evidence>
<dbReference type="Proteomes" id="UP001303285">
    <property type="component" value="Unassembled WGS sequence"/>
</dbReference>
<dbReference type="Pfam" id="PF19967">
    <property type="entry name" value="VMAP-M5"/>
    <property type="match status" value="1"/>
</dbReference>
<feature type="domain" description="vWA-MoxR associated protein C-terminal" evidence="3">
    <location>
        <begin position="285"/>
        <end position="489"/>
    </location>
</feature>
<name>A0ABU5UMC8_NODSP</name>
<reference evidence="4 5" key="1">
    <citation type="submission" date="2023-12" db="EMBL/GenBank/DDBJ databases">
        <title>Baltic Sea Cyanobacteria.</title>
        <authorList>
            <person name="Delbaje E."/>
            <person name="Fewer D.P."/>
            <person name="Shishido T.K."/>
        </authorList>
    </citation>
    <scope>NUCLEOTIDE SEQUENCE [LARGE SCALE GENOMIC DNA]</scope>
    <source>
        <strain evidence="4 5">UHCC 0060</strain>
    </source>
</reference>
<dbReference type="Pfam" id="PF19958">
    <property type="entry name" value="EAD6"/>
    <property type="match status" value="1"/>
</dbReference>
<protein>
    <submittedName>
        <fullName evidence="4">EAD6 domain-containing conflict system protein</fullName>
    </submittedName>
</protein>
<comment type="caution">
    <text evidence="4">The sequence shown here is derived from an EMBL/GenBank/DDBJ whole genome shotgun (WGS) entry which is preliminary data.</text>
</comment>
<dbReference type="RefSeq" id="WP_323243748.1">
    <property type="nucleotide sequence ID" value="NZ_JAYGHK010000010.1"/>
</dbReference>
<sequence length="509" mass="59773">MELSDNQRKELIKIVDNVFEEEELKTICLNNQQILHGNPYSKIQGNTISNRLNYLVDYLIRKKLVDDFLALCLKDSVNQKTELKNFYSQRLKAKEVFNKYNFQTLINILQKVNEDKSVINSYNNYLENNDIPKGKINSFDISQAIDDLLMLMCSKSDGDNHISDNPHDSCYLLDFVEKFLCEIVYIQNITEDLQEWIKRNFPEVAFRNKIQIQNLNNINIVDYLFFVIEPKIENNKEFFIKAEFAQYANNRAEEEITKFPIELNTEEKRESFTEKQIIDFVYQSIQAMTEKLTLKGITSDSLPIIELFVPVSLLGTAFDIKKIPGDIDPKKKKPIGQLYPLIVRSYDRFSKNEHHRLNKVWRDQWKLLQVFINEANNTQEFINKLKGNNFCVSNLIDDPFPTSKSRCEAIFDHILTKGFPLCLWTRYTENNQIGNIDECLELILNIERNTSLDFCKLYKILKNIYEIRNNEKYTKEKDDFGYKLGVLFDHDKIPTKSSQLISPNTAMKV</sequence>
<dbReference type="InterPro" id="IPR045450">
    <property type="entry name" value="VMAP_C"/>
</dbReference>
<evidence type="ECO:0000259" key="1">
    <source>
        <dbReference type="Pfam" id="PF19958"/>
    </source>
</evidence>
<feature type="domain" description="Effector-associated" evidence="1">
    <location>
        <begin position="5"/>
        <end position="73"/>
    </location>
</feature>
<proteinExistence type="predicted"/>
<keyword evidence="5" id="KW-1185">Reference proteome</keyword>
<organism evidence="4 5">
    <name type="scientific">Nodularia spumigena UHCC 0060</name>
    <dbReference type="NCBI Taxonomy" id="3110300"/>
    <lineage>
        <taxon>Bacteria</taxon>
        <taxon>Bacillati</taxon>
        <taxon>Cyanobacteriota</taxon>
        <taxon>Cyanophyceae</taxon>
        <taxon>Nostocales</taxon>
        <taxon>Nodulariaceae</taxon>
        <taxon>Nodularia</taxon>
    </lineage>
</organism>
<accession>A0ABU5UMC8</accession>
<dbReference type="Pfam" id="PF20028">
    <property type="entry name" value="VMAP-C"/>
    <property type="match status" value="1"/>
</dbReference>
<dbReference type="InterPro" id="IPR045451">
    <property type="entry name" value="VMAP-M5"/>
</dbReference>
<evidence type="ECO:0000259" key="2">
    <source>
        <dbReference type="Pfam" id="PF19967"/>
    </source>
</evidence>
<evidence type="ECO:0000313" key="4">
    <source>
        <dbReference type="EMBL" id="MEA5607408.1"/>
    </source>
</evidence>
<dbReference type="InterPro" id="IPR045433">
    <property type="entry name" value="EAD6"/>
</dbReference>
<feature type="domain" description="vWA-MoxR associated protein middle region 5" evidence="2">
    <location>
        <begin position="119"/>
        <end position="198"/>
    </location>
</feature>